<proteinExistence type="predicted"/>
<organism evidence="1 2">
    <name type="scientific">Streptomyces galilaeus</name>
    <dbReference type="NCBI Taxonomy" id="33899"/>
    <lineage>
        <taxon>Bacteria</taxon>
        <taxon>Bacillati</taxon>
        <taxon>Actinomycetota</taxon>
        <taxon>Actinomycetes</taxon>
        <taxon>Kitasatosporales</taxon>
        <taxon>Streptomycetaceae</taxon>
        <taxon>Streptomyces</taxon>
    </lineage>
</organism>
<accession>A0ABW9IYT3</accession>
<dbReference type="RefSeq" id="WP_208835833.1">
    <property type="nucleotide sequence ID" value="NZ_BMVS01000026.1"/>
</dbReference>
<evidence type="ECO:0000313" key="2">
    <source>
        <dbReference type="Proteomes" id="UP001631993"/>
    </source>
</evidence>
<protein>
    <submittedName>
        <fullName evidence="1">Uncharacterized protein</fullName>
    </submittedName>
</protein>
<gene>
    <name evidence="1" type="ORF">ACKI1S_39600</name>
</gene>
<dbReference type="Proteomes" id="UP001631993">
    <property type="component" value="Unassembled WGS sequence"/>
</dbReference>
<sequence>MTAACFRDDPDLAGLHPLRGSGAASCIWQTFDGLDMSDPAGVALDDVLAVLKP</sequence>
<reference evidence="1 2" key="1">
    <citation type="submission" date="2024-12" db="EMBL/GenBank/DDBJ databases">
        <title>Forecasting of Potato common scab and diversities of Pathogenic streptomyces spp. in china.</title>
        <authorList>
            <person name="Handique U."/>
            <person name="Wu J."/>
        </authorList>
    </citation>
    <scope>NUCLEOTIDE SEQUENCE [LARGE SCALE GENOMIC DNA]</scope>
    <source>
        <strain evidence="1 2">ZRIMU1585</strain>
    </source>
</reference>
<dbReference type="GeneID" id="301208595"/>
<keyword evidence="2" id="KW-1185">Reference proteome</keyword>
<evidence type="ECO:0000313" key="1">
    <source>
        <dbReference type="EMBL" id="MFM9652228.1"/>
    </source>
</evidence>
<dbReference type="EMBL" id="JBJVNE010000026">
    <property type="protein sequence ID" value="MFM9652228.1"/>
    <property type="molecule type" value="Genomic_DNA"/>
</dbReference>
<name>A0ABW9IYT3_STRGJ</name>
<comment type="caution">
    <text evidence="1">The sequence shown here is derived from an EMBL/GenBank/DDBJ whole genome shotgun (WGS) entry which is preliminary data.</text>
</comment>